<proteinExistence type="predicted"/>
<dbReference type="Proteomes" id="UP000241854">
    <property type="component" value="Chromosome"/>
</dbReference>
<evidence type="ECO:0000313" key="2">
    <source>
        <dbReference type="Proteomes" id="UP000241854"/>
    </source>
</evidence>
<dbReference type="AlphaFoldDB" id="A0A2R4NXM0"/>
<dbReference type="EMBL" id="CP021642">
    <property type="protein sequence ID" value="AVX43162.1"/>
    <property type="molecule type" value="Genomic_DNA"/>
</dbReference>
<protein>
    <submittedName>
        <fullName evidence="1">Uncharacterized protein</fullName>
    </submittedName>
</protein>
<reference evidence="1 2" key="1">
    <citation type="journal article" date="2018" name="Emerg. Microbes Infect.">
        <title>Genomic analysis of oral Campylobacter concisus strains identified a potential bacterial molecular marker associated with active Crohn's disease.</title>
        <authorList>
            <person name="Liu F."/>
            <person name="Ma R."/>
            <person name="Tay C.Y.A."/>
            <person name="Octavia S."/>
            <person name="Lan R."/>
            <person name="Chung H.K.L."/>
            <person name="Riordan S.M."/>
            <person name="Grimm M.C."/>
            <person name="Leong R.W."/>
            <person name="Tanaka M.M."/>
            <person name="Connor S."/>
            <person name="Zhang L."/>
        </authorList>
    </citation>
    <scope>NUCLEOTIDE SEQUENCE [LARGE SCALE GENOMIC DNA]</scope>
    <source>
        <strain evidence="1 2">P2CDO4</strain>
    </source>
</reference>
<organism evidence="1 2">
    <name type="scientific">Campylobacter concisus</name>
    <dbReference type="NCBI Taxonomy" id="199"/>
    <lineage>
        <taxon>Bacteria</taxon>
        <taxon>Pseudomonadati</taxon>
        <taxon>Campylobacterota</taxon>
        <taxon>Epsilonproteobacteria</taxon>
        <taxon>Campylobacterales</taxon>
        <taxon>Campylobacteraceae</taxon>
        <taxon>Campylobacter</taxon>
    </lineage>
</organism>
<accession>A0A2R4NXM0</accession>
<gene>
    <name evidence="1" type="ORF">CCS77_0101</name>
</gene>
<name>A0A2R4NXM0_9BACT</name>
<sequence>MISIEFLYEYKFLAQNIAEFSLFHCKFVNFYRYKRRFNVEFGDKIMEKIYAREF</sequence>
<evidence type="ECO:0000313" key="1">
    <source>
        <dbReference type="EMBL" id="AVX43162.1"/>
    </source>
</evidence>